<dbReference type="InterPro" id="IPR049468">
    <property type="entry name" value="Restrct_endonuc-II-like_dom"/>
</dbReference>
<dbReference type="EMBL" id="RKHK01000001">
    <property type="protein sequence ID" value="ROR72383.1"/>
    <property type="molecule type" value="Genomic_DNA"/>
</dbReference>
<dbReference type="Pfam" id="PF18741">
    <property type="entry name" value="MTES_1575"/>
    <property type="match status" value="1"/>
</dbReference>
<evidence type="ECO:0000256" key="1">
    <source>
        <dbReference type="SAM" id="MobiDB-lite"/>
    </source>
</evidence>
<dbReference type="SUPFAM" id="SSF52540">
    <property type="entry name" value="P-loop containing nucleoside triphosphate hydrolases"/>
    <property type="match status" value="1"/>
</dbReference>
<evidence type="ECO:0000313" key="6">
    <source>
        <dbReference type="EMBL" id="ROR72383.1"/>
    </source>
</evidence>
<dbReference type="InterPro" id="IPR041677">
    <property type="entry name" value="DNA2/NAM7_AAA_11"/>
</dbReference>
<comment type="caution">
    <text evidence="6">The sequence shown here is derived from an EMBL/GenBank/DDBJ whole genome shotgun (WGS) entry which is preliminary data.</text>
</comment>
<dbReference type="Pfam" id="PF13087">
    <property type="entry name" value="AAA_12"/>
    <property type="match status" value="1"/>
</dbReference>
<accession>A0A3N2BAS5</accession>
<dbReference type="InterPro" id="IPR045055">
    <property type="entry name" value="DNA2/NAM7-like"/>
</dbReference>
<feature type="domain" description="Swt1-like HEPN" evidence="4">
    <location>
        <begin position="14"/>
        <end position="122"/>
    </location>
</feature>
<feature type="domain" description="Restriction endonuclease type II-like" evidence="5">
    <location>
        <begin position="1839"/>
        <end position="1932"/>
    </location>
</feature>
<dbReference type="InterPro" id="IPR041650">
    <property type="entry name" value="HEPN_Swt1"/>
</dbReference>
<dbReference type="Gene3D" id="3.40.50.300">
    <property type="entry name" value="P-loop containing nucleotide triphosphate hydrolases"/>
    <property type="match status" value="3"/>
</dbReference>
<dbReference type="CDD" id="cd18808">
    <property type="entry name" value="SF1_C_Upf1"/>
    <property type="match status" value="1"/>
</dbReference>
<dbReference type="InterPro" id="IPR027417">
    <property type="entry name" value="P-loop_NTPase"/>
</dbReference>
<evidence type="ECO:0000259" key="3">
    <source>
        <dbReference type="Pfam" id="PF13087"/>
    </source>
</evidence>
<proteinExistence type="predicted"/>
<evidence type="ECO:0000313" key="7">
    <source>
        <dbReference type="Proteomes" id="UP000280668"/>
    </source>
</evidence>
<dbReference type="PANTHER" id="PTHR10887:SF530">
    <property type="entry name" value="SUPERFAMILY I DNA HELICASES"/>
    <property type="match status" value="1"/>
</dbReference>
<dbReference type="Proteomes" id="UP000280668">
    <property type="component" value="Unassembled WGS sequence"/>
</dbReference>
<evidence type="ECO:0000259" key="4">
    <source>
        <dbReference type="Pfam" id="PF18731"/>
    </source>
</evidence>
<feature type="region of interest" description="Disordered" evidence="1">
    <location>
        <begin position="141"/>
        <end position="185"/>
    </location>
</feature>
<dbReference type="Pfam" id="PF13086">
    <property type="entry name" value="AAA_11"/>
    <property type="match status" value="1"/>
</dbReference>
<dbReference type="PANTHER" id="PTHR10887">
    <property type="entry name" value="DNA2/NAM7 HELICASE FAMILY"/>
    <property type="match status" value="1"/>
</dbReference>
<dbReference type="GO" id="GO:0004386">
    <property type="term" value="F:helicase activity"/>
    <property type="evidence" value="ECO:0007669"/>
    <property type="project" value="InterPro"/>
</dbReference>
<dbReference type="InterPro" id="IPR047187">
    <property type="entry name" value="SF1_C_Upf1"/>
</dbReference>
<dbReference type="Gene3D" id="3.10.620.30">
    <property type="match status" value="1"/>
</dbReference>
<sequence length="2197" mass="239059">MLTGMLTDKERQTRGLDSLGGGLRPLVDDRMAAAAHGKPWLPLYEAKETARLRRPYRADVGDPRLMLRILRYERGVFTEVDASQRAWIDELIQASNKAAHASTVTRAEADRALETMALLADSLDLPDVVADLTALQALGTSPTPAPVPTTPSGITPISPAVPSPTEPLVDPVRPSPSESSPRERTVPIPAERVPGEDFPREGIRVLSARTGALDVVVLYREAVNFALVHNRVSPIAGIRVQNNGPHAIMDVSLTIDLDTPPDLVESPVAPPLIVPIGTVEPGDHLEIPVHQLAWRLNPVPFVALDEALLTGIHLTVTTGEGAEKAAVRDTADARLLTAEEWWALSIPESLAAFVRPNDPTVIALLTEASELLAARTGSPSLEGYQSGPERVHKIAEAVYDAMATRGITYVEAPSSFEGTGQRVRTHAQVLEERRGTCLDLACTYAAALEQAGIHPVIAVVKGHAFTGYLTEETELPAVALTDESAIVTVADSDVFDAVETTALCVHEEPIAFDQARGLVRRWWRAQLSEVAYLLDVNAAHRRVKPLPSIRLEAGIRVVEVVREAVQAPLRRVPATSERRDAQQASAPPRVQRWQRALLDMTYRNPLLKLKAASSTPVHVPSASLPRLEDKIADGQQIELIAHDELAAIHRAQGARTAADVDADSLRRIMDEENTLFVSLSQREYATRLRNLQRKARTTLEETGTDSLYLALGTLEWFEGARQGRAPLFLAPVRLTGGRGGTRFAVEFDDTRAMEPNYCLVEKLLVTWGLEIPELSDPGEDESGIDVSNALAAVRSALLRAKLVEFRVEETAHLALLQFSTIEMWRDLRENWSHFMNRPVVKHLVETQGQPFIDGIEPPAADSAAEATTYLPIPADGSQIEAVRWAAAGKSFILEGPPGTGKSQTITNLIAHCLAEGKKVLFVAEKQAALDIVKKRLDGVGLGAFSLDVHGKNQTVTAVRQQISDALDVTAPTSSSWEALRANYRALVESLARYPRHLHEAGPVDMSAWDARQVLLELKEAVADQAAVSLEVPRGIVMGQVELNDVYDAGRDLGNALMDLGVCPDQSPWRLAGVVDPAAMDRNAVARVLQELRESEAALSDSAVRDIAAIAATPSELGAIAAWLDSVHAGLGRSSGEAAQVVTLSWRNNAQHARGAVRHFREHQGGRLGDFLPGVLDLDLDGIVNRSVEADGRMFGKKKRRASILADLQHVMRGPATFPQKQLTAVLRNLATLRDEMRGLVQHVATLPGISLPYGWNPLDEGQADALDRAVHSLEVPAHLRAVLGASRPDVETIRVSVDRMTTEALSGPSSRVPSGDAVRRLDGAWTAFRQQLGSTDSEVARWLGSRTRGEALRADLQHWAADGAGGAFIGLQRWLRVRFALARLEALGLGAVTEPVRTGALRGADVENTVRLGVARAVLDERLDSTGLAGFDGSERGRLVERFLSSGEDVRERMVAELSGRIVRARTFDPVARKGDVAELRGQLGRRRGGMSSRRMLQRFGSLVTQITPCFLMSPASVARFLPADAIDFDVVVFDEASQIRVPEAIGAMGRGRAVVIVGDSKQMPPSSMFAAAGPSEDEEDELADDSLPVPVDLESILSEGVESRLPQLLLTWHYRSRDESLIAFSNSQYYEGRLSSFPTPPAHGKVPALHLRRVDGVWEGGGRGAARINRAEADAVVAEIRNRLSTRPERSIGVVTFNTRQRDHILNLLDEVRQRDFRVEEALSRADEPLFVKNLENVQGDERDAILFTLAFAADARGKVPLNWGPLSRAGGERRLNVAVTRAKEQVVVFCSFEPHELDLSRSTSMGLADLKDYLLAARNGIEAAGLRRAEARDLHLEDVERALRSAGLEVRTHIGLSDFTIDLAVRAGSERPWVAVMLDGPAWAGRGSVGDREGLPSTVLTSRMGWSRVERIWLPTWVRDAQPVVARVVAAASEPHATAPEPETVDSLGNADLPGVVERPTNQPFAVVGAGRPTVIDSESIPVPELTPPGSIEPIISAALAPPVVTASVAATTAQPRFEPASTSVKHGLWMLADHRRSSVAAIRKEIGDVVQTEGPVLEERLVRIVAARFDLSRVRETRRAQILACAPRGLAVEAKNGDVVYWPEGMNADAFTAYRLPDDKRDIHDVPYQELRNAMVDVVRSAHGMEHEDALRETARVFGVTRLGAKVRERLEGVLQAAARENFLTAQDERVFEA</sequence>
<name>A0A3N2BAS5_9MICO</name>
<feature type="domain" description="DNA2/NAM7 helicase helicase" evidence="2">
    <location>
        <begin position="875"/>
        <end position="964"/>
    </location>
</feature>
<evidence type="ECO:0000259" key="2">
    <source>
        <dbReference type="Pfam" id="PF13086"/>
    </source>
</evidence>
<organism evidence="6 7">
    <name type="scientific">Bogoriella caseilytica</name>
    <dbReference type="NCBI Taxonomy" id="56055"/>
    <lineage>
        <taxon>Bacteria</taxon>
        <taxon>Bacillati</taxon>
        <taxon>Actinomycetota</taxon>
        <taxon>Actinomycetes</taxon>
        <taxon>Micrococcales</taxon>
        <taxon>Bogoriellaceae</taxon>
        <taxon>Bogoriella</taxon>
    </lineage>
</organism>
<protein>
    <submittedName>
        <fullName evidence="6">AAA domain-containing protein</fullName>
    </submittedName>
</protein>
<reference evidence="6 7" key="1">
    <citation type="submission" date="2018-11" db="EMBL/GenBank/DDBJ databases">
        <title>Sequencing the genomes of 1000 actinobacteria strains.</title>
        <authorList>
            <person name="Klenk H.-P."/>
        </authorList>
    </citation>
    <scope>NUCLEOTIDE SEQUENCE [LARGE SCALE GENOMIC DNA]</scope>
    <source>
        <strain evidence="6 7">DSM 11294</strain>
    </source>
</reference>
<dbReference type="OrthoDB" id="9757917at2"/>
<dbReference type="InterPro" id="IPR041679">
    <property type="entry name" value="DNA2/NAM7-like_C"/>
</dbReference>
<dbReference type="Pfam" id="PF18731">
    <property type="entry name" value="HEPN_Swt1"/>
    <property type="match status" value="1"/>
</dbReference>
<feature type="domain" description="DNA2/NAM7 helicase-like C-terminal" evidence="3">
    <location>
        <begin position="1604"/>
        <end position="1793"/>
    </location>
</feature>
<dbReference type="Pfam" id="PF13195">
    <property type="entry name" value="DUF4011"/>
    <property type="match status" value="1"/>
</dbReference>
<evidence type="ECO:0000259" key="5">
    <source>
        <dbReference type="Pfam" id="PF18741"/>
    </source>
</evidence>
<gene>
    <name evidence="6" type="ORF">EDD31_0734</name>
</gene>
<dbReference type="InterPro" id="IPR025103">
    <property type="entry name" value="DUF4011"/>
</dbReference>
<keyword evidence="7" id="KW-1185">Reference proteome</keyword>